<organism evidence="2 3">
    <name type="scientific">Phialemonium thermophilum</name>
    <dbReference type="NCBI Taxonomy" id="223376"/>
    <lineage>
        <taxon>Eukaryota</taxon>
        <taxon>Fungi</taxon>
        <taxon>Dikarya</taxon>
        <taxon>Ascomycota</taxon>
        <taxon>Pezizomycotina</taxon>
        <taxon>Sordariomycetes</taxon>
        <taxon>Sordariomycetidae</taxon>
        <taxon>Cephalothecales</taxon>
        <taxon>Cephalothecaceae</taxon>
        <taxon>Phialemonium</taxon>
    </lineage>
</organism>
<evidence type="ECO:0000313" key="3">
    <source>
        <dbReference type="Proteomes" id="UP001586593"/>
    </source>
</evidence>
<proteinExistence type="predicted"/>
<feature type="region of interest" description="Disordered" evidence="1">
    <location>
        <begin position="115"/>
        <end position="179"/>
    </location>
</feature>
<protein>
    <submittedName>
        <fullName evidence="2">Uncharacterized protein</fullName>
    </submittedName>
</protein>
<dbReference type="EMBL" id="JAZHXJ010002370">
    <property type="protein sequence ID" value="KAL1839206.1"/>
    <property type="molecule type" value="Genomic_DNA"/>
</dbReference>
<feature type="compositionally biased region" description="Basic and acidic residues" evidence="1">
    <location>
        <begin position="136"/>
        <end position="147"/>
    </location>
</feature>
<evidence type="ECO:0000256" key="1">
    <source>
        <dbReference type="SAM" id="MobiDB-lite"/>
    </source>
</evidence>
<feature type="region of interest" description="Disordered" evidence="1">
    <location>
        <begin position="1"/>
        <end position="22"/>
    </location>
</feature>
<dbReference type="Proteomes" id="UP001586593">
    <property type="component" value="Unassembled WGS sequence"/>
</dbReference>
<sequence>MTPVHRGGALAHPHPFPPPEDSALERHVSSILVLDSGLSAPVTAVLLYPSVGCWTESTGDPAPISYQNIHLPLVESRLDARNLLGRQQAAPGEVVERGATARPFDAVQKAEVVQPLGRPESEPQAAEGVEGGAAQRRVDGVRRERLPRTRPQLWASEGLGNRARARASGEGAHLTTRSP</sequence>
<accession>A0ABR3VDK0</accession>
<comment type="caution">
    <text evidence="2">The sequence shown here is derived from an EMBL/GenBank/DDBJ whole genome shotgun (WGS) entry which is preliminary data.</text>
</comment>
<feature type="compositionally biased region" description="Low complexity" evidence="1">
    <location>
        <begin position="125"/>
        <end position="134"/>
    </location>
</feature>
<gene>
    <name evidence="2" type="ORF">VTK73DRAFT_4104</name>
</gene>
<keyword evidence="3" id="KW-1185">Reference proteome</keyword>
<name>A0ABR3VDK0_9PEZI</name>
<evidence type="ECO:0000313" key="2">
    <source>
        <dbReference type="EMBL" id="KAL1839206.1"/>
    </source>
</evidence>
<reference evidence="2 3" key="1">
    <citation type="journal article" date="2024" name="Commun. Biol.">
        <title>Comparative genomic analysis of thermophilic fungi reveals convergent evolutionary adaptations and gene losses.</title>
        <authorList>
            <person name="Steindorff A.S."/>
            <person name="Aguilar-Pontes M.V."/>
            <person name="Robinson A.J."/>
            <person name="Andreopoulos B."/>
            <person name="LaButti K."/>
            <person name="Kuo A."/>
            <person name="Mondo S."/>
            <person name="Riley R."/>
            <person name="Otillar R."/>
            <person name="Haridas S."/>
            <person name="Lipzen A."/>
            <person name="Grimwood J."/>
            <person name="Schmutz J."/>
            <person name="Clum A."/>
            <person name="Reid I.D."/>
            <person name="Moisan M.C."/>
            <person name="Butler G."/>
            <person name="Nguyen T.T.M."/>
            <person name="Dewar K."/>
            <person name="Conant G."/>
            <person name="Drula E."/>
            <person name="Henrissat B."/>
            <person name="Hansel C."/>
            <person name="Singer S."/>
            <person name="Hutchinson M.I."/>
            <person name="de Vries R.P."/>
            <person name="Natvig D.O."/>
            <person name="Powell A.J."/>
            <person name="Tsang A."/>
            <person name="Grigoriev I.V."/>
        </authorList>
    </citation>
    <scope>NUCLEOTIDE SEQUENCE [LARGE SCALE GENOMIC DNA]</scope>
    <source>
        <strain evidence="2 3">ATCC 24622</strain>
    </source>
</reference>